<dbReference type="InterPro" id="IPR032821">
    <property type="entry name" value="PKS_assoc"/>
</dbReference>
<dbReference type="SMART" id="SM00827">
    <property type="entry name" value="PKS_AT"/>
    <property type="match status" value="2"/>
</dbReference>
<evidence type="ECO:0000256" key="11">
    <source>
        <dbReference type="ARBA" id="ARBA00066981"/>
    </source>
</evidence>
<dbReference type="InterPro" id="IPR049900">
    <property type="entry name" value="PKS_mFAS_DH"/>
</dbReference>
<evidence type="ECO:0000313" key="16">
    <source>
        <dbReference type="EMBL" id="MCS7484848.1"/>
    </source>
</evidence>
<evidence type="ECO:0000256" key="5">
    <source>
        <dbReference type="ARBA" id="ARBA00023268"/>
    </source>
</evidence>
<dbReference type="Pfam" id="PF00698">
    <property type="entry name" value="Acyl_transf_1"/>
    <property type="match status" value="2"/>
</dbReference>
<keyword evidence="2" id="KW-0597">Phosphoprotein</keyword>
<dbReference type="SMART" id="SM00822">
    <property type="entry name" value="PKS_KR"/>
    <property type="match status" value="2"/>
</dbReference>
<dbReference type="EC" id="2.3.1.94" evidence="11"/>
<dbReference type="RefSeq" id="WP_259630299.1">
    <property type="nucleotide sequence ID" value="NZ_JANYMP010000058.1"/>
</dbReference>
<dbReference type="Gene3D" id="3.40.50.720">
    <property type="entry name" value="NAD(P)-binding Rossmann-like Domain"/>
    <property type="match status" value="2"/>
</dbReference>
<evidence type="ECO:0000313" key="17">
    <source>
        <dbReference type="Proteomes" id="UP001141259"/>
    </source>
</evidence>
<evidence type="ECO:0000256" key="4">
    <source>
        <dbReference type="ARBA" id="ARBA00022737"/>
    </source>
</evidence>
<dbReference type="InterPro" id="IPR049552">
    <property type="entry name" value="PKS_DH_N"/>
</dbReference>
<dbReference type="Pfam" id="PF16197">
    <property type="entry name" value="KAsynt_C_assoc"/>
    <property type="match status" value="1"/>
</dbReference>
<keyword evidence="4" id="KW-0677">Repeat</keyword>
<comment type="pathway">
    <text evidence="9">Antibiotic biosynthesis; erythromycin biosynthesis.</text>
</comment>
<dbReference type="GO" id="GO:0047879">
    <property type="term" value="F:erythronolide synthase activity"/>
    <property type="evidence" value="ECO:0007669"/>
    <property type="project" value="UniProtKB-EC"/>
</dbReference>
<evidence type="ECO:0000256" key="6">
    <source>
        <dbReference type="ARBA" id="ARBA00023315"/>
    </source>
</evidence>
<dbReference type="Pfam" id="PF14765">
    <property type="entry name" value="PS-DH"/>
    <property type="match status" value="2"/>
</dbReference>
<dbReference type="InterPro" id="IPR013968">
    <property type="entry name" value="PKS_KR"/>
</dbReference>
<dbReference type="PANTHER" id="PTHR43775:SF51">
    <property type="entry name" value="INACTIVE PHENOLPHTHIOCEROL SYNTHESIS POLYKETIDE SYNTHASE TYPE I PKS1-RELATED"/>
    <property type="match status" value="1"/>
</dbReference>
<feature type="active site" description="Proton donor; for dehydratase activity" evidence="12">
    <location>
        <position position="467"/>
    </location>
</feature>
<dbReference type="SUPFAM" id="SSF51735">
    <property type="entry name" value="NAD(P)-binding Rossmann-fold domains"/>
    <property type="match status" value="4"/>
</dbReference>
<dbReference type="InterPro" id="IPR016039">
    <property type="entry name" value="Thiolase-like"/>
</dbReference>
<keyword evidence="1" id="KW-0596">Phosphopantetheine</keyword>
<dbReference type="Pfam" id="PF02801">
    <property type="entry name" value="Ketoacyl-synt_C"/>
    <property type="match status" value="1"/>
</dbReference>
<dbReference type="Pfam" id="PF08659">
    <property type="entry name" value="KR"/>
    <property type="match status" value="2"/>
</dbReference>
<dbReference type="InterPro" id="IPR009081">
    <property type="entry name" value="PP-bd_ACP"/>
</dbReference>
<dbReference type="FunFam" id="3.40.366.10:FF:000002">
    <property type="entry name" value="Probable polyketide synthase 2"/>
    <property type="match status" value="1"/>
</dbReference>
<feature type="domain" description="PKS/mFAS DH" evidence="15">
    <location>
        <begin position="1966"/>
        <end position="2237"/>
    </location>
</feature>
<dbReference type="PROSITE" id="PS00606">
    <property type="entry name" value="KS3_1"/>
    <property type="match status" value="1"/>
</dbReference>
<dbReference type="Gene3D" id="3.40.47.10">
    <property type="match status" value="1"/>
</dbReference>
<dbReference type="InterPro" id="IPR020807">
    <property type="entry name" value="PKS_DH"/>
</dbReference>
<dbReference type="GO" id="GO:0004315">
    <property type="term" value="F:3-oxoacyl-[acyl-carrier-protein] synthase activity"/>
    <property type="evidence" value="ECO:0007669"/>
    <property type="project" value="InterPro"/>
</dbReference>
<dbReference type="Gene3D" id="3.10.129.110">
    <property type="entry name" value="Polyketide synthase dehydratase"/>
    <property type="match status" value="2"/>
</dbReference>
<dbReference type="SUPFAM" id="SSF52151">
    <property type="entry name" value="FabD/lysophospholipase-like"/>
    <property type="match status" value="2"/>
</dbReference>
<dbReference type="CDD" id="cd08956">
    <property type="entry name" value="KR_3_FAS_SDR_x"/>
    <property type="match status" value="2"/>
</dbReference>
<dbReference type="Pfam" id="PF00550">
    <property type="entry name" value="PP-binding"/>
    <property type="match status" value="2"/>
</dbReference>
<dbReference type="InterPro" id="IPR016035">
    <property type="entry name" value="Acyl_Trfase/lysoPLipase"/>
</dbReference>
<dbReference type="SUPFAM" id="SSF53901">
    <property type="entry name" value="Thiolase-like"/>
    <property type="match status" value="1"/>
</dbReference>
<dbReference type="Pfam" id="PF00109">
    <property type="entry name" value="ketoacyl-synt"/>
    <property type="match status" value="1"/>
</dbReference>
<name>A0A9X2VXV7_9PSEU</name>
<dbReference type="Gene3D" id="3.30.70.3290">
    <property type="match status" value="1"/>
</dbReference>
<dbReference type="Gene3D" id="3.40.366.10">
    <property type="entry name" value="Malonyl-Coenzyme A Acyl Carrier Protein, domain 2"/>
    <property type="match status" value="2"/>
</dbReference>
<feature type="region of interest" description="N-terminal hotdog fold" evidence="12">
    <location>
        <begin position="271"/>
        <end position="392"/>
    </location>
</feature>
<dbReference type="Gene3D" id="1.10.1200.10">
    <property type="entry name" value="ACP-like"/>
    <property type="match status" value="2"/>
</dbReference>
<dbReference type="SMART" id="SM00826">
    <property type="entry name" value="PKS_DH"/>
    <property type="match status" value="2"/>
</dbReference>
<comment type="catalytic activity">
    <reaction evidence="7">
        <text>6 (S)-methylmalonyl-CoA + propanoyl-CoA + 6 NADPH + 12 H(+) = 6-deoxyerythronolide B + 6 CO2 + 6 NADP(+) + 7 CoA + H2O</text>
        <dbReference type="Rhea" id="RHEA:23068"/>
        <dbReference type="ChEBI" id="CHEBI:15377"/>
        <dbReference type="ChEBI" id="CHEBI:15378"/>
        <dbReference type="ChEBI" id="CHEBI:16089"/>
        <dbReference type="ChEBI" id="CHEBI:16526"/>
        <dbReference type="ChEBI" id="CHEBI:57287"/>
        <dbReference type="ChEBI" id="CHEBI:57327"/>
        <dbReference type="ChEBI" id="CHEBI:57392"/>
        <dbReference type="ChEBI" id="CHEBI:57783"/>
        <dbReference type="ChEBI" id="CHEBI:58349"/>
        <dbReference type="EC" id="2.3.1.94"/>
    </reaction>
</comment>
<feature type="region of interest" description="C-terminal hotdog fold" evidence="12">
    <location>
        <begin position="2101"/>
        <end position="2237"/>
    </location>
</feature>
<organism evidence="16 17">
    <name type="scientific">Umezawaea endophytica</name>
    <dbReference type="NCBI Taxonomy" id="1654476"/>
    <lineage>
        <taxon>Bacteria</taxon>
        <taxon>Bacillati</taxon>
        <taxon>Actinomycetota</taxon>
        <taxon>Actinomycetes</taxon>
        <taxon>Pseudonocardiales</taxon>
        <taxon>Pseudonocardiaceae</taxon>
        <taxon>Umezawaea</taxon>
    </lineage>
</organism>
<feature type="active site" description="Proton donor; for dehydratase activity" evidence="12">
    <location>
        <position position="2162"/>
    </location>
</feature>
<evidence type="ECO:0000256" key="12">
    <source>
        <dbReference type="PROSITE-ProRule" id="PRU01363"/>
    </source>
</evidence>
<dbReference type="GO" id="GO:0031177">
    <property type="term" value="F:phosphopantetheine binding"/>
    <property type="evidence" value="ECO:0007669"/>
    <property type="project" value="InterPro"/>
</dbReference>
<dbReference type="PROSITE" id="PS52004">
    <property type="entry name" value="KS3_2"/>
    <property type="match status" value="1"/>
</dbReference>
<dbReference type="PROSITE" id="PS50075">
    <property type="entry name" value="CARRIER"/>
    <property type="match status" value="2"/>
</dbReference>
<comment type="function">
    <text evidence="8">Involved in the biosynthesis of antibiotic erythromycin via the biosynthesis of its aglycone precursor, 6-deoxyerythronolide B (6-dEB).</text>
</comment>
<dbReference type="InterPro" id="IPR016036">
    <property type="entry name" value="Malonyl_transacylase_ACP-bd"/>
</dbReference>
<dbReference type="InterPro" id="IPR055123">
    <property type="entry name" value="SpnB-like_Rossmann"/>
</dbReference>
<dbReference type="Pfam" id="PF21089">
    <property type="entry name" value="PKS_DH_N"/>
    <property type="match status" value="2"/>
</dbReference>
<feature type="active site" description="Proton acceptor; for dehydratase activity" evidence="12">
    <location>
        <position position="1998"/>
    </location>
</feature>
<comment type="caution">
    <text evidence="16">The sequence shown here is derived from an EMBL/GenBank/DDBJ whole genome shotgun (WGS) entry which is preliminary data.</text>
</comment>
<dbReference type="InterPro" id="IPR042104">
    <property type="entry name" value="PKS_dehydratase_sf"/>
</dbReference>
<dbReference type="EMBL" id="JANYMP010000058">
    <property type="protein sequence ID" value="MCS7484848.1"/>
    <property type="molecule type" value="Genomic_DNA"/>
</dbReference>
<dbReference type="PANTHER" id="PTHR43775">
    <property type="entry name" value="FATTY ACID SYNTHASE"/>
    <property type="match status" value="1"/>
</dbReference>
<evidence type="ECO:0000256" key="2">
    <source>
        <dbReference type="ARBA" id="ARBA00022553"/>
    </source>
</evidence>
<comment type="subunit">
    <text evidence="10">Homodimer. Erythronolide synthase is composed of EryAI, EryAII and EryAIII multimodular (2 modules) polypeptides each coding for a functional synthase subunit which participates in 2 of the six FAS-like elongation steps required for formation of the polyketide. Module 1, 2, 3, 4, 5, and 6 participating in biosynthesis steps 1, 2, 3, 4, 5, and 6, respectively.</text>
</comment>
<accession>A0A9X2VXV7</accession>
<proteinExistence type="predicted"/>
<dbReference type="InterPro" id="IPR020841">
    <property type="entry name" value="PKS_Beta-ketoAc_synthase_dom"/>
</dbReference>
<evidence type="ECO:0000256" key="10">
    <source>
        <dbReference type="ARBA" id="ARBA00063272"/>
    </source>
</evidence>
<evidence type="ECO:0000259" key="14">
    <source>
        <dbReference type="PROSITE" id="PS52004"/>
    </source>
</evidence>
<dbReference type="FunFam" id="3.40.47.10:FF:000019">
    <property type="entry name" value="Polyketide synthase type I"/>
    <property type="match status" value="1"/>
</dbReference>
<dbReference type="SMART" id="SM00825">
    <property type="entry name" value="PKS_KS"/>
    <property type="match status" value="1"/>
</dbReference>
<dbReference type="SUPFAM" id="SSF47336">
    <property type="entry name" value="ACP-like"/>
    <property type="match status" value="2"/>
</dbReference>
<feature type="domain" description="Carrier" evidence="13">
    <location>
        <begin position="1012"/>
        <end position="1087"/>
    </location>
</feature>
<keyword evidence="5" id="KW-0511">Multifunctional enzyme</keyword>
<dbReference type="SMART" id="SM01294">
    <property type="entry name" value="PKS_PP_betabranch"/>
    <property type="match status" value="2"/>
</dbReference>
<feature type="domain" description="Ketosynthase family 3 (KS3)" evidence="14">
    <location>
        <begin position="1106"/>
        <end position="1528"/>
    </location>
</feature>
<feature type="domain" description="PKS/mFAS DH" evidence="15">
    <location>
        <begin position="271"/>
        <end position="543"/>
    </location>
</feature>
<dbReference type="GO" id="GO:0004312">
    <property type="term" value="F:fatty acid synthase activity"/>
    <property type="evidence" value="ECO:0007669"/>
    <property type="project" value="TreeGrafter"/>
</dbReference>
<reference evidence="16" key="1">
    <citation type="submission" date="2022-08" db="EMBL/GenBank/DDBJ databases">
        <authorList>
            <person name="Tistechok S."/>
            <person name="Samborskyy M."/>
            <person name="Roman I."/>
        </authorList>
    </citation>
    <scope>NUCLEOTIDE SEQUENCE</scope>
    <source>
        <strain evidence="16">DSM 103496</strain>
    </source>
</reference>
<keyword evidence="6" id="KW-0012">Acyltransferase</keyword>
<dbReference type="InterPro" id="IPR036736">
    <property type="entry name" value="ACP-like_sf"/>
</dbReference>
<dbReference type="PROSITE" id="PS52019">
    <property type="entry name" value="PKS_MFAS_DH"/>
    <property type="match status" value="2"/>
</dbReference>
<dbReference type="PROSITE" id="PS00012">
    <property type="entry name" value="PHOSPHOPANTETHEINE"/>
    <property type="match status" value="1"/>
</dbReference>
<keyword evidence="17" id="KW-1185">Reference proteome</keyword>
<feature type="region of interest" description="N-terminal hotdog fold" evidence="12">
    <location>
        <begin position="1966"/>
        <end position="2089"/>
    </location>
</feature>
<dbReference type="Proteomes" id="UP001141259">
    <property type="component" value="Unassembled WGS sequence"/>
</dbReference>
<dbReference type="InterPro" id="IPR036291">
    <property type="entry name" value="NAD(P)-bd_dom_sf"/>
</dbReference>
<evidence type="ECO:0000259" key="13">
    <source>
        <dbReference type="PROSITE" id="PS50075"/>
    </source>
</evidence>
<feature type="active site" description="Proton acceptor; for dehydratase activity" evidence="12">
    <location>
        <position position="303"/>
    </location>
</feature>
<dbReference type="Pfam" id="PF22953">
    <property type="entry name" value="SpnB_Rossmann"/>
    <property type="match status" value="2"/>
</dbReference>
<evidence type="ECO:0000256" key="9">
    <source>
        <dbReference type="ARBA" id="ARBA00060622"/>
    </source>
</evidence>
<dbReference type="InterPro" id="IPR014043">
    <property type="entry name" value="Acyl_transferase_dom"/>
</dbReference>
<dbReference type="InterPro" id="IPR020806">
    <property type="entry name" value="PKS_PP-bd"/>
</dbReference>
<evidence type="ECO:0000259" key="15">
    <source>
        <dbReference type="PROSITE" id="PS52019"/>
    </source>
</evidence>
<evidence type="ECO:0000256" key="1">
    <source>
        <dbReference type="ARBA" id="ARBA00022450"/>
    </source>
</evidence>
<dbReference type="InterPro" id="IPR018201">
    <property type="entry name" value="Ketoacyl_synth_AS"/>
</dbReference>
<evidence type="ECO:0000256" key="7">
    <source>
        <dbReference type="ARBA" id="ARBA00052442"/>
    </source>
</evidence>
<evidence type="ECO:0000256" key="8">
    <source>
        <dbReference type="ARBA" id="ARBA00060158"/>
    </source>
</evidence>
<dbReference type="InterPro" id="IPR049551">
    <property type="entry name" value="PKS_DH_C"/>
</dbReference>
<dbReference type="InterPro" id="IPR050091">
    <property type="entry name" value="PKS_NRPS_Biosynth_Enz"/>
</dbReference>
<feature type="domain" description="Carrier" evidence="13">
    <location>
        <begin position="2708"/>
        <end position="2783"/>
    </location>
</feature>
<dbReference type="InterPro" id="IPR014031">
    <property type="entry name" value="Ketoacyl_synth_C"/>
</dbReference>
<dbReference type="InterPro" id="IPR057326">
    <property type="entry name" value="KR_dom"/>
</dbReference>
<dbReference type="FunFam" id="1.10.1200.10:FF:000007">
    <property type="entry name" value="Probable polyketide synthase pks17"/>
    <property type="match status" value="2"/>
</dbReference>
<protein>
    <recommendedName>
        <fullName evidence="11">6-deoxyerythronolide-B synthase</fullName>
        <ecNumber evidence="11">2.3.1.94</ecNumber>
    </recommendedName>
</protein>
<sequence length="2864" mass="298443">MAAACVAGALSLEDGARIVCLRSRLVANELSGQGGMVSVTASRADVEARLVEWGGRLSVAAVNGPSNVIVSGEVEALDALVDSCVADGLRAKKVAVAYASHSAQMEQLKDAILDGLADLQPRSSEVPFLSTVTGDWLDTASMDAGYWFRNLRETVQLETALRILIRSGHSVFLESSPHPILTVGVEDTIEDAGADAVLVGSLRRDDGGLDRVLTGLGSLFVAGVPADWSSVFGGGLRVDLPTYAFQHERYWPEAAAGVGDVSGAGLVAVGHPLLGAAVELGGGQGTVVTGQVSVRSLPWLVDHLVLDRILFPGAGFVELVTRAADEVGCDRIEELTLTAPLVVPHQGAVAVQVWLGPADEEGHREIGVFSRGADEEWVRHAGGVVSTGTATTADRAFATGVWPPQGAEPVALDDFYQRMADRGLDYGPVFQGLESVWKLGDEVFAEVGLPDQEPGVDAFGIHPALLDAVLHGVVFTGYGDSDTSLLPFAWSGVSLHATGASALRVRLVRTDEGVSIVATDAAGDLVVSVDSLDFRVVTADQLASADPAPSGGALRMDWPLVTTPGGDVGVPAVLGPDLFDLTEALESAGVATSAHADLAALRSDAAPGVVVVPVAGESGVVTSVHETVVSVLGLLQEWLAGEEFTDSRMVVLTQGAMSGQDLVAAAVWGLVRTAQTENPDRFVLVDWDGGDLPLDVVLGSGEPQLLVRGGQVRAARLARAGTDPVPDVRWDPDGTVVLTGGGGLGGQVSRHLVNRHGVRHLLLLSRSGPDALGVADLVTELTDLGASVVVRACDVADRDALAEALAAVPVEHPVRAVVHTAGVLDDGVLDSLTAQRVSRVLRPKVDAAWHLHELTRDLDLTAFVLFSSMGGTFGAAGQANYAAANAFLDALAQRRQREGLPGVSLAWGTWATETGMTTGLASTDRARIGQAGMPPMSVEQGMALFDAGIACGDPVVPAMVLDVKGMRTRPEIPLLLQGLVPSSKRRAAARTRVDAGGFVQRLLALSAADRQELVEDVVRTRVAAVLRHGDSAAIDRDRKFKELGLDSLTAVELRNGLSAVTGLKLPATLVFDYPTASALAVYLLDRLLGGAARAAIPLSALPSVTDDPVVIVGMGCRYPGGVRSPEDLWRLVADGVDAISEFPDDRGWDVEGIYDPDPAHAGTSYARTGGFLYDAGDFDAGFFGLSPREAMATDSQQRLLLEVSWDALERAGIDPLSLRGSRTGVFAGVMYSDYGDLLPGVEFEGFRGNGSAPSVASGRVSYSFGFEGPAMTVDTACSSSLVSLHLAAQALRAGECSLALAGGVTVMSKPDLFIEFSRQRGMSPDGRCKSFSDTADGAGWSEGVGMLVLERLSDAERLGHRVLAVVRGSAVNQDGASNGLTAPNGPSQQRVIRQALASAGLSPSEVDAVEAHGTGTTLGDPIEAQALLATYGQDRDRPLLLGSIKSNIGHSQAAAGVAGVIKMVMAMHNEVLPKTLHVTEPSTHVDWSEGAVELLTEQAQWPQVDRPRRSAVSSFGISGTNAHVILEQAPAVESGEVPAAVDRVVPWMVSGKTSAAVGEQVARLRSWVAERPGLSGADVGLSLAVGRSHFDHRVGLVGDAVIEGVAGRGRVGVVFSGQGSQRLGMGRGLYDRFPVFVAAFDAVVGEFDGLRDVVWGEDQEVLNRTGWAQPALFAVEVALFRLVESWGVRPEVVAGHSLGEVTAAHVAGVLSLADACALVAARSRLMEALPSGGAMVAVAASEADVLPLLAGHEDEVSVAAVNGPSSVVISGTLDGVRTIAAELAEQGVRTKSLAVSHAFHSPLMDPMLADFEAALAPLSFQEPLIAVVSNVTGEVATAEVLCTAAYWVEHVREPVRFADGVAAMDVDVVLELGPDGVLSAMVQELAPGVTTVAALRKDRDEEVAAVTALASLHTHGVRVDWDAFFADTGAGLVELPTYAFQHQRFWPEPGAGAGDVTGAGLASVGHPLLGATVRLAGQDDVVLTGRLSRRSSSWLTDHVVMGRTLFPGTGFVELALRAGDEVGCDLVEELTLASPLVLPEVGSVAVQVRVGAGDEQGRREIEIFTQSEDDGAQWTRHAVGVLASGAAAAAFDSETWPPADAEPLDVAGLYDRLVDAGFDYGPVFRGLRGLWRRGDEYFAEVGLPDTEREAASGYGVHPALLDAALHAAGVMSLGDRSRLPFLWQGVALGASGASALRVRLVAAGEDALSLVAVDGAGQVVVSVDSLVLHEVSAEQVAAARSTGQGSLYRVDWTPVHTTGVEVATAAVLGPDAFGLVERLAAAGVEASSTEDLTSLLLGGEPVPSVVLVPVMGTGEVVASAHSLTTWTLGLVQDWLAEESFTGSRLVFVTSGATTGEDVAAAAAWGLVRSAQTENPDAFQLVDLLDDGDAALPLARILGMDEPQVVVCGDEVSAARLVHAPTDGAEQEWDPDGTVVITGGTGGLGGLVARHLVTEHGVRHLLLLSRRGPAATGAADLVAELAGHGAEARVMACDVADRTSIADALRTVSEAHPVRAVIHTAGVLGDGVIASLTPERVDGVLAPKVDAAWHLHELTRDLDLTAFVVFSSMAGLSGAAGQGAYAAANAFLDALTRSRREQGLPGLSLAWGPWEGGDGMTAVIGEVDVLRMRRSGVLELSAARALALFDASSAAGEPVLVPARLDLRGSVEVPALFRGLVRKPARKAAVAGAPQADTIVRRLTGVNGQERHAILLDVIRDHAAAVLNHTDLAALQPDARFQDLGFDSLIAIEFRNRLGSAVGLRLPAPLLFDYPTPAELVDYLMPQLVTGGVDVGPSALLDQLDGLAKLLDDMRVDDVVHKQVASRIEVLKTKWAATQVPVAVTGDIDIQSASDDDVFDYLDRELGLS</sequence>
<dbReference type="SMART" id="SM00823">
    <property type="entry name" value="PKS_PP"/>
    <property type="match status" value="2"/>
</dbReference>
<dbReference type="InterPro" id="IPR014030">
    <property type="entry name" value="Ketoacyl_synth_N"/>
</dbReference>
<dbReference type="GO" id="GO:0006633">
    <property type="term" value="P:fatty acid biosynthetic process"/>
    <property type="evidence" value="ECO:0007669"/>
    <property type="project" value="InterPro"/>
</dbReference>
<dbReference type="SUPFAM" id="SSF55048">
    <property type="entry name" value="Probable ACP-binding domain of malonyl-CoA ACP transacylase"/>
    <property type="match status" value="2"/>
</dbReference>
<evidence type="ECO:0000256" key="3">
    <source>
        <dbReference type="ARBA" id="ARBA00022679"/>
    </source>
</evidence>
<dbReference type="CDD" id="cd00833">
    <property type="entry name" value="PKS"/>
    <property type="match status" value="1"/>
</dbReference>
<dbReference type="InterPro" id="IPR001227">
    <property type="entry name" value="Ac_transferase_dom_sf"/>
</dbReference>
<gene>
    <name evidence="16" type="ORF">NZH93_49155</name>
</gene>
<dbReference type="InterPro" id="IPR006162">
    <property type="entry name" value="Ppantetheine_attach_site"/>
</dbReference>
<keyword evidence="3" id="KW-0808">Transferase</keyword>
<feature type="region of interest" description="C-terminal hotdog fold" evidence="12">
    <location>
        <begin position="407"/>
        <end position="543"/>
    </location>
</feature>